<evidence type="ECO:0000256" key="1">
    <source>
        <dbReference type="SAM" id="SignalP"/>
    </source>
</evidence>
<protein>
    <submittedName>
        <fullName evidence="2">Uncharacterized protein</fullName>
    </submittedName>
</protein>
<proteinExistence type="predicted"/>
<keyword evidence="1" id="KW-0732">Signal</keyword>
<comment type="caution">
    <text evidence="2">The sequence shown here is derived from an EMBL/GenBank/DDBJ whole genome shotgun (WGS) entry which is preliminary data.</text>
</comment>
<accession>A0ABR3Q2V0</accession>
<dbReference type="RefSeq" id="XP_069208925.1">
    <property type="nucleotide sequence ID" value="XM_069354283.1"/>
</dbReference>
<evidence type="ECO:0000313" key="2">
    <source>
        <dbReference type="EMBL" id="KAL1408981.1"/>
    </source>
</evidence>
<reference evidence="2 3" key="1">
    <citation type="submission" date="2023-08" db="EMBL/GenBank/DDBJ databases">
        <title>Annotated Genome Sequence of Vanrija albida AlHP1.</title>
        <authorList>
            <person name="Herzog R."/>
        </authorList>
    </citation>
    <scope>NUCLEOTIDE SEQUENCE [LARGE SCALE GENOMIC DNA]</scope>
    <source>
        <strain evidence="2 3">AlHP1</strain>
    </source>
</reference>
<dbReference type="Proteomes" id="UP001565368">
    <property type="component" value="Unassembled WGS sequence"/>
</dbReference>
<evidence type="ECO:0000313" key="3">
    <source>
        <dbReference type="Proteomes" id="UP001565368"/>
    </source>
</evidence>
<organism evidence="2 3">
    <name type="scientific">Vanrija albida</name>
    <dbReference type="NCBI Taxonomy" id="181172"/>
    <lineage>
        <taxon>Eukaryota</taxon>
        <taxon>Fungi</taxon>
        <taxon>Dikarya</taxon>
        <taxon>Basidiomycota</taxon>
        <taxon>Agaricomycotina</taxon>
        <taxon>Tremellomycetes</taxon>
        <taxon>Trichosporonales</taxon>
        <taxon>Trichosporonaceae</taxon>
        <taxon>Vanrija</taxon>
    </lineage>
</organism>
<feature type="chain" id="PRO_5046342583" evidence="1">
    <location>
        <begin position="21"/>
        <end position="89"/>
    </location>
</feature>
<dbReference type="EMBL" id="JBBXJM010000004">
    <property type="protein sequence ID" value="KAL1408981.1"/>
    <property type="molecule type" value="Genomic_DNA"/>
</dbReference>
<keyword evidence="3" id="KW-1185">Reference proteome</keyword>
<gene>
    <name evidence="2" type="ORF">Q8F55_005798</name>
</gene>
<name>A0ABR3Q2V0_9TREE</name>
<feature type="signal peptide" evidence="1">
    <location>
        <begin position="1"/>
        <end position="20"/>
    </location>
</feature>
<dbReference type="GeneID" id="95986841"/>
<sequence length="89" mass="8642">MASVAILGVAAASLAGTLYAAFSGTGALGADTPAPGIPGARVIEKAGGHAGRRAPRAPRIDCGAEKGHDDGAGAMCCTRSSTTHPQSLL</sequence>